<evidence type="ECO:0008006" key="4">
    <source>
        <dbReference type="Google" id="ProtNLM"/>
    </source>
</evidence>
<dbReference type="Gene3D" id="2.60.120.380">
    <property type="match status" value="1"/>
</dbReference>
<accession>A0ABW2I945</accession>
<proteinExistence type="predicted"/>
<evidence type="ECO:0000256" key="1">
    <source>
        <dbReference type="SAM" id="SignalP"/>
    </source>
</evidence>
<dbReference type="RefSeq" id="WP_382270582.1">
    <property type="nucleotide sequence ID" value="NZ_JBHTBU010000001.1"/>
</dbReference>
<dbReference type="EMBL" id="JBHTBU010000001">
    <property type="protein sequence ID" value="MFC7287454.1"/>
    <property type="molecule type" value="Genomic_DNA"/>
</dbReference>
<organism evidence="2 3">
    <name type="scientific">Herminiimonas glaciei</name>
    <dbReference type="NCBI Taxonomy" id="523788"/>
    <lineage>
        <taxon>Bacteria</taxon>
        <taxon>Pseudomonadati</taxon>
        <taxon>Pseudomonadota</taxon>
        <taxon>Betaproteobacteria</taxon>
        <taxon>Burkholderiales</taxon>
        <taxon>Oxalobacteraceae</taxon>
        <taxon>Herminiimonas</taxon>
    </lineage>
</organism>
<name>A0ABW2I945_9BURK</name>
<dbReference type="Proteomes" id="UP001596542">
    <property type="component" value="Unassembled WGS sequence"/>
</dbReference>
<evidence type="ECO:0000313" key="3">
    <source>
        <dbReference type="Proteomes" id="UP001596542"/>
    </source>
</evidence>
<gene>
    <name evidence="2" type="ORF">ACFQPC_05325</name>
</gene>
<evidence type="ECO:0000313" key="2">
    <source>
        <dbReference type="EMBL" id="MFC7287454.1"/>
    </source>
</evidence>
<reference evidence="3" key="1">
    <citation type="journal article" date="2019" name="Int. J. Syst. Evol. Microbiol.">
        <title>The Global Catalogue of Microorganisms (GCM) 10K type strain sequencing project: providing services to taxonomists for standard genome sequencing and annotation.</title>
        <authorList>
            <consortium name="The Broad Institute Genomics Platform"/>
            <consortium name="The Broad Institute Genome Sequencing Center for Infectious Disease"/>
            <person name="Wu L."/>
            <person name="Ma J."/>
        </authorList>
    </citation>
    <scope>NUCLEOTIDE SEQUENCE [LARGE SCALE GENOMIC DNA]</scope>
    <source>
        <strain evidence="3">KACC 12508</strain>
    </source>
</reference>
<feature type="signal peptide" evidence="1">
    <location>
        <begin position="1"/>
        <end position="31"/>
    </location>
</feature>
<sequence>MLIDLNKSLRGGLLAGSLFAASLLASFDVLAQTSIPSHTVELRGETPVTIRGRLKGPDKSTKDYVVHVKEGATLSVALKATKASSTHFNILPPNSSEALFVGEMEDKAQWKQQVKLTGNYTVRVYLNRAVARRGAKSDYTLSIASYQ</sequence>
<keyword evidence="1" id="KW-0732">Signal</keyword>
<comment type="caution">
    <text evidence="2">The sequence shown here is derived from an EMBL/GenBank/DDBJ whole genome shotgun (WGS) entry which is preliminary data.</text>
</comment>
<keyword evidence="3" id="KW-1185">Reference proteome</keyword>
<protein>
    <recommendedName>
        <fullName evidence="4">DNA breaking-rejoining protein</fullName>
    </recommendedName>
</protein>
<feature type="chain" id="PRO_5046243052" description="DNA breaking-rejoining protein" evidence="1">
    <location>
        <begin position="32"/>
        <end position="147"/>
    </location>
</feature>